<accession>A0A1A9Z8H0</accession>
<dbReference type="Proteomes" id="UP000092445">
    <property type="component" value="Unassembled WGS sequence"/>
</dbReference>
<dbReference type="EnsemblMetazoa" id="GPAI006946-RA">
    <property type="protein sequence ID" value="GPAI006946-PA"/>
    <property type="gene ID" value="GPAI006946"/>
</dbReference>
<reference evidence="1" key="2">
    <citation type="submission" date="2020-05" db="UniProtKB">
        <authorList>
            <consortium name="EnsemblMetazoa"/>
        </authorList>
    </citation>
    <scope>IDENTIFICATION</scope>
    <source>
        <strain evidence="1">IAEA</strain>
    </source>
</reference>
<sequence>MNCVEDPTELESPTKYLKYTVWGDDVFAGIYTANEITLTLTMSLLISDLKDGSISVSTNRRSFSCCLVSKLKTSEVFKRVITSFVTASWHHSVSCEQKSNVKKDLQRKRKKVKSCWSLSD</sequence>
<evidence type="ECO:0000313" key="1">
    <source>
        <dbReference type="EnsemblMetazoa" id="GPAI006946-PA"/>
    </source>
</evidence>
<name>A0A1A9Z8H0_GLOPL</name>
<proteinExistence type="predicted"/>
<dbReference type="AlphaFoldDB" id="A0A1A9Z8H0"/>
<dbReference type="VEuPathDB" id="VectorBase:GPAI006946"/>
<evidence type="ECO:0000313" key="2">
    <source>
        <dbReference type="Proteomes" id="UP000092445"/>
    </source>
</evidence>
<reference evidence="2" key="1">
    <citation type="submission" date="2014-03" db="EMBL/GenBank/DDBJ databases">
        <authorList>
            <person name="Aksoy S."/>
            <person name="Warren W."/>
            <person name="Wilson R.K."/>
        </authorList>
    </citation>
    <scope>NUCLEOTIDE SEQUENCE [LARGE SCALE GENOMIC DNA]</scope>
    <source>
        <strain evidence="2">IAEA</strain>
    </source>
</reference>
<keyword evidence="2" id="KW-1185">Reference proteome</keyword>
<organism evidence="1 2">
    <name type="scientific">Glossina pallidipes</name>
    <name type="common">Tsetse fly</name>
    <dbReference type="NCBI Taxonomy" id="7398"/>
    <lineage>
        <taxon>Eukaryota</taxon>
        <taxon>Metazoa</taxon>
        <taxon>Ecdysozoa</taxon>
        <taxon>Arthropoda</taxon>
        <taxon>Hexapoda</taxon>
        <taxon>Insecta</taxon>
        <taxon>Pterygota</taxon>
        <taxon>Neoptera</taxon>
        <taxon>Endopterygota</taxon>
        <taxon>Diptera</taxon>
        <taxon>Brachycera</taxon>
        <taxon>Muscomorpha</taxon>
        <taxon>Hippoboscoidea</taxon>
        <taxon>Glossinidae</taxon>
        <taxon>Glossina</taxon>
    </lineage>
</organism>
<protein>
    <submittedName>
        <fullName evidence="1">Uncharacterized protein</fullName>
    </submittedName>
</protein>